<dbReference type="EMBL" id="GEGO01003572">
    <property type="protein sequence ID" value="JAR91832.1"/>
    <property type="molecule type" value="Transcribed_RNA"/>
</dbReference>
<dbReference type="GO" id="GO:0003964">
    <property type="term" value="F:RNA-directed DNA polymerase activity"/>
    <property type="evidence" value="ECO:0007669"/>
    <property type="project" value="UniProtKB-KW"/>
</dbReference>
<sequence>VLNFIKRNFKMAPENIKALLYTNNVRPILEYACSVWDPHFLNLSSKIERVQNRASRFVTNTYTFRSSVTKLKEQLGWHSLALRRKCLRLKLFRSIFRQNTRINKDKYLHSPEYISSRVDHSLKIKEIRCRTELFKHSFFPKSIHEWNALPELVVTETSDASFSSLLLDL</sequence>
<dbReference type="AlphaFoldDB" id="A0A147BMX7"/>
<keyword evidence="1" id="KW-0378">Hydrolase</keyword>
<evidence type="ECO:0000313" key="1">
    <source>
        <dbReference type="EMBL" id="JAR91832.1"/>
    </source>
</evidence>
<organism evidence="1">
    <name type="scientific">Ixodes ricinus</name>
    <name type="common">Common tick</name>
    <name type="synonym">Acarus ricinus</name>
    <dbReference type="NCBI Taxonomy" id="34613"/>
    <lineage>
        <taxon>Eukaryota</taxon>
        <taxon>Metazoa</taxon>
        <taxon>Ecdysozoa</taxon>
        <taxon>Arthropoda</taxon>
        <taxon>Chelicerata</taxon>
        <taxon>Arachnida</taxon>
        <taxon>Acari</taxon>
        <taxon>Parasitiformes</taxon>
        <taxon>Ixodida</taxon>
        <taxon>Ixodoidea</taxon>
        <taxon>Ixodidae</taxon>
        <taxon>Ixodinae</taxon>
        <taxon>Ixodes</taxon>
    </lineage>
</organism>
<keyword evidence="1" id="KW-0695">RNA-directed DNA polymerase</keyword>
<accession>A0A147BMX7</accession>
<name>A0A147BMX7_IXORI</name>
<keyword evidence="1" id="KW-0255">Endonuclease</keyword>
<protein>
    <submittedName>
        <fullName evidence="1">Putative endonuclease/reverse transcriptase</fullName>
    </submittedName>
</protein>
<proteinExistence type="predicted"/>
<keyword evidence="1" id="KW-0808">Transferase</keyword>
<keyword evidence="1" id="KW-0540">Nuclease</keyword>
<feature type="non-terminal residue" evidence="1">
    <location>
        <position position="1"/>
    </location>
</feature>
<dbReference type="GO" id="GO:0004519">
    <property type="term" value="F:endonuclease activity"/>
    <property type="evidence" value="ECO:0007669"/>
    <property type="project" value="UniProtKB-KW"/>
</dbReference>
<reference evidence="1" key="1">
    <citation type="journal article" date="2018" name="PLoS Negl. Trop. Dis.">
        <title>Sialome diversity of ticks revealed by RNAseq of single tick salivary glands.</title>
        <authorList>
            <person name="Perner J."/>
            <person name="Kropackova S."/>
            <person name="Kopacek P."/>
            <person name="Ribeiro J.M."/>
        </authorList>
    </citation>
    <scope>NUCLEOTIDE SEQUENCE</scope>
    <source>
        <strain evidence="1">Siblings of single egg batch collected in Ceske Budejovice</strain>
        <tissue evidence="1">Salivary glands</tissue>
    </source>
</reference>
<keyword evidence="1" id="KW-0548">Nucleotidyltransferase</keyword>